<organism evidence="2 3">
    <name type="scientific">Acetobacter thailandicus</name>
    <dbReference type="NCBI Taxonomy" id="1502842"/>
    <lineage>
        <taxon>Bacteria</taxon>
        <taxon>Pseudomonadati</taxon>
        <taxon>Pseudomonadota</taxon>
        <taxon>Alphaproteobacteria</taxon>
        <taxon>Acetobacterales</taxon>
        <taxon>Acetobacteraceae</taxon>
        <taxon>Acetobacter</taxon>
    </lineage>
</organism>
<protein>
    <recommendedName>
        <fullName evidence="4">Copper resistance protein D domain-containing protein</fullName>
    </recommendedName>
</protein>
<comment type="caution">
    <text evidence="2">The sequence shown here is derived from an EMBL/GenBank/DDBJ whole genome shotgun (WGS) entry which is preliminary data.</text>
</comment>
<keyword evidence="3" id="KW-1185">Reference proteome</keyword>
<feature type="transmembrane region" description="Helical" evidence="1">
    <location>
        <begin position="62"/>
        <end position="83"/>
    </location>
</feature>
<proteinExistence type="predicted"/>
<evidence type="ECO:0008006" key="4">
    <source>
        <dbReference type="Google" id="ProtNLM"/>
    </source>
</evidence>
<feature type="transmembrane region" description="Helical" evidence="1">
    <location>
        <begin position="89"/>
        <end position="109"/>
    </location>
</feature>
<gene>
    <name evidence="2" type="ORF">OQ497_00225</name>
</gene>
<evidence type="ECO:0000313" key="2">
    <source>
        <dbReference type="EMBL" id="MCX2562398.1"/>
    </source>
</evidence>
<name>A0ABT3QAT5_9PROT</name>
<feature type="transmembrane region" description="Helical" evidence="1">
    <location>
        <begin position="130"/>
        <end position="150"/>
    </location>
</feature>
<evidence type="ECO:0000313" key="3">
    <source>
        <dbReference type="Proteomes" id="UP001301152"/>
    </source>
</evidence>
<dbReference type="EMBL" id="JAPIUZ010000001">
    <property type="protein sequence ID" value="MCX2562398.1"/>
    <property type="molecule type" value="Genomic_DNA"/>
</dbReference>
<feature type="transmembrane region" description="Helical" evidence="1">
    <location>
        <begin position="6"/>
        <end position="32"/>
    </location>
</feature>
<dbReference type="RefSeq" id="WP_086555050.1">
    <property type="nucleotide sequence ID" value="NZ_JAERKX010000001.1"/>
</dbReference>
<evidence type="ECO:0000256" key="1">
    <source>
        <dbReference type="SAM" id="Phobius"/>
    </source>
</evidence>
<keyword evidence="1" id="KW-1133">Transmembrane helix</keyword>
<accession>A0ABT3QAT5</accession>
<keyword evidence="1" id="KW-0812">Transmembrane</keyword>
<dbReference type="Proteomes" id="UP001301152">
    <property type="component" value="Unassembled WGS sequence"/>
</dbReference>
<reference evidence="2 3" key="1">
    <citation type="submission" date="2022-11" db="EMBL/GenBank/DDBJ databases">
        <title>Genome sequencing of Acetobacter type strain.</title>
        <authorList>
            <person name="Heo J."/>
            <person name="Lee D."/>
            <person name="Han B.-H."/>
            <person name="Hong S.-B."/>
            <person name="Kwon S.-W."/>
        </authorList>
    </citation>
    <scope>NUCLEOTIDE SEQUENCE [LARGE SCALE GENOMIC DNA]</scope>
    <source>
        <strain evidence="2 3">KACC 21253</strain>
    </source>
</reference>
<sequence length="151" mass="16897">MSYPVLWSLILALHIISICVWIGGGFYAVVVLRPSLSLLDNTQRSSVHLQTLQRFFKMLKHIVPTVLITGWLMIIHEGGFAHAPWTTNVMQAIGLIMAILFIRILSGPYQKLRRAIRPQPATFDAVRKQIMLIVALGLLTVVVASMGHPFL</sequence>
<keyword evidence="1" id="KW-0472">Membrane</keyword>